<name>A0AAJ8LY85_9TREE</name>
<evidence type="ECO:0000256" key="4">
    <source>
        <dbReference type="SAM" id="MobiDB-lite"/>
    </source>
</evidence>
<dbReference type="SUPFAM" id="SSF50978">
    <property type="entry name" value="WD40 repeat-like"/>
    <property type="match status" value="1"/>
</dbReference>
<dbReference type="PANTHER" id="PTHR15052">
    <property type="entry name" value="RNA POLYMERASE III TRANSCRIPTION INITIATION FACTOR COMPLEX SUBUNIT"/>
    <property type="match status" value="1"/>
</dbReference>
<dbReference type="SMART" id="SM00320">
    <property type="entry name" value="WD40"/>
    <property type="match status" value="2"/>
</dbReference>
<feature type="compositionally biased region" description="Basic residues" evidence="4">
    <location>
        <begin position="86"/>
        <end position="100"/>
    </location>
</feature>
<evidence type="ECO:0000313" key="6">
    <source>
        <dbReference type="Proteomes" id="UP000094043"/>
    </source>
</evidence>
<dbReference type="RefSeq" id="XP_066065647.1">
    <property type="nucleotide sequence ID" value="XM_066209550.1"/>
</dbReference>
<dbReference type="PANTHER" id="PTHR15052:SF2">
    <property type="entry name" value="GENERAL TRANSCRIPTION FACTOR 3C POLYPEPTIDE 2"/>
    <property type="match status" value="1"/>
</dbReference>
<evidence type="ECO:0000256" key="1">
    <source>
        <dbReference type="ARBA" id="ARBA00004123"/>
    </source>
</evidence>
<dbReference type="InterPro" id="IPR001680">
    <property type="entry name" value="WD40_rpt"/>
</dbReference>
<reference evidence="5" key="2">
    <citation type="journal article" date="2022" name="Elife">
        <title>Obligate sexual reproduction of a homothallic fungus closely related to the Cryptococcus pathogenic species complex.</title>
        <authorList>
            <person name="Passer A.R."/>
            <person name="Clancey S.A."/>
            <person name="Shea T."/>
            <person name="David-Palma M."/>
            <person name="Averette A.F."/>
            <person name="Boekhout T."/>
            <person name="Porcel B.M."/>
            <person name="Nowrousian M."/>
            <person name="Cuomo C.A."/>
            <person name="Sun S."/>
            <person name="Heitman J."/>
            <person name="Coelho M.A."/>
        </authorList>
    </citation>
    <scope>NUCLEOTIDE SEQUENCE</scope>
    <source>
        <strain evidence="5">CBS 7841</strain>
    </source>
</reference>
<feature type="compositionally biased region" description="Acidic residues" evidence="4">
    <location>
        <begin position="18"/>
        <end position="27"/>
    </location>
</feature>
<keyword evidence="2" id="KW-0804">Transcription</keyword>
<reference evidence="5" key="1">
    <citation type="submission" date="2016-06" db="EMBL/GenBank/DDBJ databases">
        <authorList>
            <person name="Cuomo C."/>
            <person name="Litvintseva A."/>
            <person name="Heitman J."/>
            <person name="Chen Y."/>
            <person name="Sun S."/>
            <person name="Springer D."/>
            <person name="Dromer F."/>
            <person name="Young S."/>
            <person name="Zeng Q."/>
            <person name="Chapman S."/>
            <person name="Gujja S."/>
            <person name="Saif S."/>
            <person name="Birren B."/>
        </authorList>
    </citation>
    <scope>NUCLEOTIDE SEQUENCE</scope>
    <source>
        <strain evidence="5">CBS 7841</strain>
    </source>
</reference>
<dbReference type="EMBL" id="CP143784">
    <property type="protein sequence ID" value="WVN84946.1"/>
    <property type="molecule type" value="Genomic_DNA"/>
</dbReference>
<protein>
    <submittedName>
        <fullName evidence="5">Uncharacterized protein</fullName>
    </submittedName>
</protein>
<feature type="compositionally biased region" description="Acidic residues" evidence="4">
    <location>
        <begin position="39"/>
        <end position="55"/>
    </location>
</feature>
<accession>A0AAJ8LY85</accession>
<keyword evidence="6" id="KW-1185">Reference proteome</keyword>
<dbReference type="InterPro" id="IPR015943">
    <property type="entry name" value="WD40/YVTN_repeat-like_dom_sf"/>
</dbReference>
<dbReference type="KEGG" id="cdep:91084299"/>
<sequence>MVELRRRTSRKSYADVAEGLDDISEDEGVGKRTKRAREDDEDDALLEGESEEFEPDSPLLQVKNEPGQVIGRGSDTMDDMEEIPLKGKKKSIGKQTKNKSKTTTTTVRPRAIEDTSRSYNPTIKSERVTKDQPFSHIPTEYLYILGRSAEKIIKSHDWEARETQRQNLEKQRSKEREMRKDELPLDSILPFSTRLCSDPKNGSIKPKVQWLKEPPTGEFKSKKDRKRFREWVIGQSFSGVPKELWRGEGWWPEMYVGEEGSKEVSERKSWLLREEVRLEFDRVGRPKPSDLVILANEQARSYLPTSATSQQPSINVLLGPYDEQIATQFSIFDSRSLHETNAESIRQGYTFFAGGPIWGLEWCPIAPSKSAELNNTQYLAVSTLRNIQTQPEMFERVSRDTKGSIQVWSITPPTLNEDEGQGQNGEDVQMSEGKKECGMRCEIVLCVQGGCAMQIKWMPLGTYDDYDILTIGQDIAIPKLGILAAIGLDGSISFYPVPHPKFLQGSKNTYEPIYLKTHEPLFRITVPDSACMCFDWITGTHIAVGLDNGHVATWNIQEALISGSSSSLLPSSYSSLAESCIRSLSVCRIPSDSSSFSKPPIFVIASSYDGTVCALDLRDLSKAELQRERVPCMSTAFSHWLPSPLIGDMDYNILTIRLTSTRKTKGIVLGGQRGQIWDISTSDYHPMIVSAAADGTVIILNQLEGFKKFNRARTWTSEKLYEIDYSPKTRTYRLVDNFLPQTVPIEHVLNKGPNDTNKTATWHPETGIHCAKWHNVGGIGQAGWVASGGASGLGRVEWVEGKWKGGEAPENIKMEQ</sequence>
<dbReference type="Proteomes" id="UP000094043">
    <property type="component" value="Chromosome 1"/>
</dbReference>
<evidence type="ECO:0000256" key="3">
    <source>
        <dbReference type="ARBA" id="ARBA00023242"/>
    </source>
</evidence>
<evidence type="ECO:0000313" key="5">
    <source>
        <dbReference type="EMBL" id="WVN84946.1"/>
    </source>
</evidence>
<comment type="subcellular location">
    <subcellularLocation>
        <location evidence="1">Nucleus</location>
    </subcellularLocation>
</comment>
<dbReference type="GO" id="GO:0005634">
    <property type="term" value="C:nucleus"/>
    <property type="evidence" value="ECO:0007669"/>
    <property type="project" value="UniProtKB-SubCell"/>
</dbReference>
<keyword evidence="3" id="KW-0539">Nucleus</keyword>
<reference evidence="5" key="3">
    <citation type="submission" date="2024-01" db="EMBL/GenBank/DDBJ databases">
        <authorList>
            <person name="Coelho M.A."/>
            <person name="David-Palma M."/>
            <person name="Shea T."/>
            <person name="Sun S."/>
            <person name="Cuomo C.A."/>
            <person name="Heitman J."/>
        </authorList>
    </citation>
    <scope>NUCLEOTIDE SEQUENCE</scope>
    <source>
        <strain evidence="5">CBS 7841</strain>
    </source>
</reference>
<dbReference type="AlphaFoldDB" id="A0AAJ8LY85"/>
<dbReference type="InterPro" id="IPR036322">
    <property type="entry name" value="WD40_repeat_dom_sf"/>
</dbReference>
<feature type="region of interest" description="Disordered" evidence="4">
    <location>
        <begin position="1"/>
        <end position="120"/>
    </location>
</feature>
<dbReference type="GO" id="GO:0000127">
    <property type="term" value="C:transcription factor TFIIIC complex"/>
    <property type="evidence" value="ECO:0007669"/>
    <property type="project" value="TreeGrafter"/>
</dbReference>
<organism evidence="5 6">
    <name type="scientific">Cryptococcus depauperatus CBS 7841</name>
    <dbReference type="NCBI Taxonomy" id="1295531"/>
    <lineage>
        <taxon>Eukaryota</taxon>
        <taxon>Fungi</taxon>
        <taxon>Dikarya</taxon>
        <taxon>Basidiomycota</taxon>
        <taxon>Agaricomycotina</taxon>
        <taxon>Tremellomycetes</taxon>
        <taxon>Tremellales</taxon>
        <taxon>Cryptococcaceae</taxon>
        <taxon>Cryptococcus</taxon>
    </lineage>
</organism>
<proteinExistence type="predicted"/>
<dbReference type="GO" id="GO:0006383">
    <property type="term" value="P:transcription by RNA polymerase III"/>
    <property type="evidence" value="ECO:0007669"/>
    <property type="project" value="TreeGrafter"/>
</dbReference>
<dbReference type="GeneID" id="91084299"/>
<evidence type="ECO:0000256" key="2">
    <source>
        <dbReference type="ARBA" id="ARBA00023163"/>
    </source>
</evidence>
<dbReference type="InterPro" id="IPR052416">
    <property type="entry name" value="GTF3C_component"/>
</dbReference>
<gene>
    <name evidence="5" type="ORF">L203_100083</name>
</gene>
<dbReference type="Gene3D" id="2.130.10.10">
    <property type="entry name" value="YVTN repeat-like/Quinoprotein amine dehydrogenase"/>
    <property type="match status" value="1"/>
</dbReference>